<proteinExistence type="predicted"/>
<comment type="caution">
    <text evidence="3">The sequence shown here is derived from an EMBL/GenBank/DDBJ whole genome shotgun (WGS) entry which is preliminary data.</text>
</comment>
<dbReference type="RefSeq" id="WP_047119394.1">
    <property type="nucleotide sequence ID" value="NZ_CM125969.1"/>
</dbReference>
<dbReference type="Proteomes" id="UP000252167">
    <property type="component" value="Unassembled WGS sequence"/>
</dbReference>
<organism evidence="3 4">
    <name type="scientific">Glutamicibacter soli</name>
    <dbReference type="NCBI Taxonomy" id="453836"/>
    <lineage>
        <taxon>Bacteria</taxon>
        <taxon>Bacillati</taxon>
        <taxon>Actinomycetota</taxon>
        <taxon>Actinomycetes</taxon>
        <taxon>Micrococcales</taxon>
        <taxon>Micrococcaceae</taxon>
        <taxon>Glutamicibacter</taxon>
    </lineage>
</organism>
<evidence type="ECO:0000313" key="2">
    <source>
        <dbReference type="EMBL" id="NAZ14693.1"/>
    </source>
</evidence>
<keyword evidence="1" id="KW-0472">Membrane</keyword>
<dbReference type="AlphaFoldDB" id="A0A365YN11"/>
<evidence type="ECO:0000313" key="5">
    <source>
        <dbReference type="Proteomes" id="UP000477543"/>
    </source>
</evidence>
<keyword evidence="1" id="KW-1133">Transmembrane helix</keyword>
<dbReference type="EMBL" id="POAF01000001">
    <property type="protein sequence ID" value="RBM04105.1"/>
    <property type="molecule type" value="Genomic_DNA"/>
</dbReference>
<dbReference type="Pfam" id="PF20447">
    <property type="entry name" value="DUF6704"/>
    <property type="match status" value="1"/>
</dbReference>
<feature type="transmembrane region" description="Helical" evidence="1">
    <location>
        <begin position="21"/>
        <end position="42"/>
    </location>
</feature>
<keyword evidence="4" id="KW-1185">Reference proteome</keyword>
<dbReference type="InterPro" id="IPR046550">
    <property type="entry name" value="DUF6704"/>
</dbReference>
<evidence type="ECO:0000256" key="1">
    <source>
        <dbReference type="SAM" id="Phobius"/>
    </source>
</evidence>
<keyword evidence="1" id="KW-0812">Transmembrane</keyword>
<dbReference type="EMBL" id="WYDN01000001">
    <property type="protein sequence ID" value="NAZ14693.1"/>
    <property type="molecule type" value="Genomic_DNA"/>
</dbReference>
<dbReference type="NCBIfam" id="NF041681">
    <property type="entry name" value="HGxxPAAW"/>
    <property type="match status" value="1"/>
</dbReference>
<reference evidence="2 5" key="2">
    <citation type="submission" date="2020-01" db="EMBL/GenBank/DDBJ databases">
        <title>Glutamicibacter soli M275.</title>
        <authorList>
            <person name="Meng X."/>
        </authorList>
    </citation>
    <scope>NUCLEOTIDE SEQUENCE [LARGE SCALE GENOMIC DNA]</scope>
    <source>
        <strain evidence="2 5">M275</strain>
    </source>
</reference>
<reference evidence="3 4" key="1">
    <citation type="submission" date="2018-01" db="EMBL/GenBank/DDBJ databases">
        <title>Glutamicibacter soli strain NHPC-3 Whole genome sequence and assembly.</title>
        <authorList>
            <person name="Choudhury P."/>
            <person name="Gupta D."/>
            <person name="Sengupta K."/>
            <person name="Jawed A."/>
            <person name="Sultana N."/>
            <person name="Saha P."/>
        </authorList>
    </citation>
    <scope>NUCLEOTIDE SEQUENCE [LARGE SCALE GENOMIC DNA]</scope>
    <source>
        <strain evidence="3 4">NHPC-3</strain>
    </source>
</reference>
<evidence type="ECO:0000313" key="3">
    <source>
        <dbReference type="EMBL" id="RBM04105.1"/>
    </source>
</evidence>
<dbReference type="Proteomes" id="UP000477543">
    <property type="component" value="Unassembled WGS sequence"/>
</dbReference>
<name>A0A365YN11_9MICC</name>
<protein>
    <submittedName>
        <fullName evidence="3">Uncharacterized protein</fullName>
    </submittedName>
</protein>
<evidence type="ECO:0000313" key="4">
    <source>
        <dbReference type="Proteomes" id="UP000252167"/>
    </source>
</evidence>
<accession>A0A365YN11</accession>
<sequence>MSQKTEIDPVYTEQIGHGNSVAAWACVLTMMVGAIAGGIAFANLNWTFFWISMGVVVLGLVLGGVLKAAGFGVGGSRSGAAH</sequence>
<feature type="transmembrane region" description="Helical" evidence="1">
    <location>
        <begin position="48"/>
        <end position="69"/>
    </location>
</feature>
<gene>
    <name evidence="3" type="ORF">C1H84_02070</name>
    <name evidence="2" type="ORF">GT020_01225</name>
</gene>